<dbReference type="AlphaFoldDB" id="A0AAU7CAN6"/>
<feature type="compositionally biased region" description="Low complexity" evidence="1">
    <location>
        <begin position="110"/>
        <end position="124"/>
    </location>
</feature>
<organism evidence="2">
    <name type="scientific">Singulisphaera sp. Ch08</name>
    <dbReference type="NCBI Taxonomy" id="3120278"/>
    <lineage>
        <taxon>Bacteria</taxon>
        <taxon>Pseudomonadati</taxon>
        <taxon>Planctomycetota</taxon>
        <taxon>Planctomycetia</taxon>
        <taxon>Isosphaerales</taxon>
        <taxon>Isosphaeraceae</taxon>
        <taxon>Singulisphaera</taxon>
    </lineage>
</organism>
<feature type="compositionally biased region" description="Basic and acidic residues" evidence="1">
    <location>
        <begin position="127"/>
        <end position="139"/>
    </location>
</feature>
<dbReference type="RefSeq" id="WP_406694944.1">
    <property type="nucleotide sequence ID" value="NZ_CP155447.1"/>
</dbReference>
<accession>A0AAU7CAN6</accession>
<reference evidence="2" key="1">
    <citation type="submission" date="2024-05" db="EMBL/GenBank/DDBJ databases">
        <title>Planctomycetes of the genus Singulisphaera possess chitinolytic capabilities.</title>
        <authorList>
            <person name="Ivanova A."/>
        </authorList>
    </citation>
    <scope>NUCLEOTIDE SEQUENCE</scope>
    <source>
        <strain evidence="2">Ch08T</strain>
    </source>
</reference>
<gene>
    <name evidence="2" type="ORF">V5E97_28270</name>
</gene>
<sequence>MRGAAIHNEPGSGDPLLRAIAELRDQIDRLIDEQQVALEGFASGLDGDWGAVDRSVLAAEEASDALLSTHQVSAPRVVVENHVPAVRASEPTPKWERLARPEVSNPVDEPSAMSSTSSPISAAPREPGAEVRSDDPKERLDALVKHFDRMLRRSGTPPAGASGPPS</sequence>
<evidence type="ECO:0000256" key="1">
    <source>
        <dbReference type="SAM" id="MobiDB-lite"/>
    </source>
</evidence>
<feature type="region of interest" description="Disordered" evidence="1">
    <location>
        <begin position="90"/>
        <end position="139"/>
    </location>
</feature>
<evidence type="ECO:0000313" key="2">
    <source>
        <dbReference type="EMBL" id="XBH02202.1"/>
    </source>
</evidence>
<proteinExistence type="predicted"/>
<dbReference type="EMBL" id="CP155447">
    <property type="protein sequence ID" value="XBH02202.1"/>
    <property type="molecule type" value="Genomic_DNA"/>
</dbReference>
<name>A0AAU7CAN6_9BACT</name>
<protein>
    <submittedName>
        <fullName evidence="2">Uncharacterized protein</fullName>
    </submittedName>
</protein>